<proteinExistence type="inferred from homology"/>
<dbReference type="SMART" id="SM00642">
    <property type="entry name" value="Aamy"/>
    <property type="match status" value="1"/>
</dbReference>
<dbReference type="GO" id="GO:0004556">
    <property type="term" value="F:alpha-amylase activity"/>
    <property type="evidence" value="ECO:0007669"/>
    <property type="project" value="UniProtKB-EC"/>
</dbReference>
<dbReference type="InterPro" id="IPR015340">
    <property type="entry name" value="A_amylase_C_dom"/>
</dbReference>
<keyword evidence="10" id="KW-0325">Glycoprotein</keyword>
<evidence type="ECO:0000259" key="18">
    <source>
        <dbReference type="SMART" id="SM00642"/>
    </source>
</evidence>
<evidence type="ECO:0000256" key="15">
    <source>
        <dbReference type="PIRSR" id="PIRSR001024-4"/>
    </source>
</evidence>
<keyword evidence="7 19" id="KW-0378">Hydrolase</keyword>
<feature type="binding site" evidence="16">
    <location>
        <position position="357"/>
    </location>
    <ligand>
        <name>substrate</name>
    </ligand>
</feature>
<organism evidence="19 20">
    <name type="scientific">Piedraia hortae CBS 480.64</name>
    <dbReference type="NCBI Taxonomy" id="1314780"/>
    <lineage>
        <taxon>Eukaryota</taxon>
        <taxon>Fungi</taxon>
        <taxon>Dikarya</taxon>
        <taxon>Ascomycota</taxon>
        <taxon>Pezizomycotina</taxon>
        <taxon>Dothideomycetes</taxon>
        <taxon>Dothideomycetidae</taxon>
        <taxon>Capnodiales</taxon>
        <taxon>Piedraiaceae</taxon>
        <taxon>Piedraia</taxon>
    </lineage>
</organism>
<evidence type="ECO:0000256" key="4">
    <source>
        <dbReference type="ARBA" id="ARBA00012595"/>
    </source>
</evidence>
<dbReference type="InterPro" id="IPR006047">
    <property type="entry name" value="GH13_cat_dom"/>
</dbReference>
<evidence type="ECO:0000256" key="5">
    <source>
        <dbReference type="ARBA" id="ARBA00022723"/>
    </source>
</evidence>
<feature type="disulfide bond" evidence="15">
    <location>
        <begin position="454"/>
        <end position="489"/>
    </location>
</feature>
<dbReference type="EMBL" id="MU006014">
    <property type="protein sequence ID" value="KAF2858248.1"/>
    <property type="molecule type" value="Genomic_DNA"/>
</dbReference>
<evidence type="ECO:0000256" key="1">
    <source>
        <dbReference type="ARBA" id="ARBA00000548"/>
    </source>
</evidence>
<gene>
    <name evidence="19" type="ORF">K470DRAFT_221631</name>
</gene>
<keyword evidence="6 17" id="KW-0732">Signal</keyword>
<comment type="catalytic activity">
    <reaction evidence="1">
        <text>Endohydrolysis of (1-&gt;4)-alpha-D-glucosidic linkages in polysaccharides containing three or more (1-&gt;4)-alpha-linked D-glucose units.</text>
        <dbReference type="EC" id="3.2.1.1"/>
    </reaction>
</comment>
<feature type="binding site" evidence="16">
    <location>
        <position position="97"/>
    </location>
    <ligand>
        <name>substrate</name>
    </ligand>
</feature>
<feature type="active site" description="Proton donor" evidence="13">
    <location>
        <position position="243"/>
    </location>
</feature>
<evidence type="ECO:0000256" key="17">
    <source>
        <dbReference type="SAM" id="SignalP"/>
    </source>
</evidence>
<dbReference type="OrthoDB" id="204980at2759"/>
<feature type="binding site" evidence="16">
    <location>
        <position position="136"/>
    </location>
    <ligand>
        <name>substrate</name>
    </ligand>
</feature>
<dbReference type="Pfam" id="PF00128">
    <property type="entry name" value="Alpha-amylase"/>
    <property type="match status" value="1"/>
</dbReference>
<keyword evidence="20" id="KW-1185">Reference proteome</keyword>
<evidence type="ECO:0000256" key="3">
    <source>
        <dbReference type="ARBA" id="ARBA00008061"/>
    </source>
</evidence>
<keyword evidence="9 15" id="KW-1015">Disulfide bond</keyword>
<feature type="domain" description="Glycosyl hydrolase family 13 catalytic" evidence="18">
    <location>
        <begin position="29"/>
        <end position="382"/>
    </location>
</feature>
<keyword evidence="11" id="KW-0119">Carbohydrate metabolism</keyword>
<dbReference type="CDD" id="cd11319">
    <property type="entry name" value="AmyAc_euk_AmyA"/>
    <property type="match status" value="1"/>
</dbReference>
<dbReference type="InterPro" id="IPR013780">
    <property type="entry name" value="Glyco_hydro_b"/>
</dbReference>
<evidence type="ECO:0000256" key="7">
    <source>
        <dbReference type="ARBA" id="ARBA00022801"/>
    </source>
</evidence>
<dbReference type="InterPro" id="IPR013777">
    <property type="entry name" value="A-amylase-like"/>
</dbReference>
<name>A0A6A7BUT1_9PEZI</name>
<dbReference type="Gene3D" id="2.60.40.1180">
    <property type="entry name" value="Golgi alpha-mannosidase II"/>
    <property type="match status" value="1"/>
</dbReference>
<feature type="binding site" evidence="16">
    <location>
        <position position="217"/>
    </location>
    <ligand>
        <name>substrate</name>
    </ligand>
</feature>
<reference evidence="19" key="1">
    <citation type="journal article" date="2020" name="Stud. Mycol.">
        <title>101 Dothideomycetes genomes: a test case for predicting lifestyles and emergence of pathogens.</title>
        <authorList>
            <person name="Haridas S."/>
            <person name="Albert R."/>
            <person name="Binder M."/>
            <person name="Bloem J."/>
            <person name="Labutti K."/>
            <person name="Salamov A."/>
            <person name="Andreopoulos B."/>
            <person name="Baker S."/>
            <person name="Barry K."/>
            <person name="Bills G."/>
            <person name="Bluhm B."/>
            <person name="Cannon C."/>
            <person name="Castanera R."/>
            <person name="Culley D."/>
            <person name="Daum C."/>
            <person name="Ezra D."/>
            <person name="Gonzalez J."/>
            <person name="Henrissat B."/>
            <person name="Kuo A."/>
            <person name="Liang C."/>
            <person name="Lipzen A."/>
            <person name="Lutzoni F."/>
            <person name="Magnuson J."/>
            <person name="Mondo S."/>
            <person name="Nolan M."/>
            <person name="Ohm R."/>
            <person name="Pangilinan J."/>
            <person name="Park H.-J."/>
            <person name="Ramirez L."/>
            <person name="Alfaro M."/>
            <person name="Sun H."/>
            <person name="Tritt A."/>
            <person name="Yoshinaga Y."/>
            <person name="Zwiers L.-H."/>
            <person name="Turgeon B."/>
            <person name="Goodwin S."/>
            <person name="Spatafora J."/>
            <person name="Crous P."/>
            <person name="Grigoriev I."/>
        </authorList>
    </citation>
    <scope>NUCLEOTIDE SEQUENCE</scope>
    <source>
        <strain evidence="19">CBS 480.64</strain>
    </source>
</reference>
<dbReference type="EC" id="3.2.1.1" evidence="4"/>
<feature type="disulfide bond" evidence="15">
    <location>
        <begin position="46"/>
        <end position="52"/>
    </location>
</feature>
<evidence type="ECO:0000256" key="13">
    <source>
        <dbReference type="PIRSR" id="PIRSR001024-1"/>
    </source>
</evidence>
<evidence type="ECO:0000256" key="16">
    <source>
        <dbReference type="PIRSR" id="PIRSR001024-5"/>
    </source>
</evidence>
<evidence type="ECO:0000256" key="12">
    <source>
        <dbReference type="ARBA" id="ARBA00023295"/>
    </source>
</evidence>
<comment type="cofactor">
    <cofactor evidence="2">
        <name>Ca(2+)</name>
        <dbReference type="ChEBI" id="CHEBI:29108"/>
    </cofactor>
</comment>
<dbReference type="Proteomes" id="UP000799421">
    <property type="component" value="Unassembled WGS sequence"/>
</dbReference>
<dbReference type="SUPFAM" id="SSF51011">
    <property type="entry name" value="Glycosyl hydrolase domain"/>
    <property type="match status" value="1"/>
</dbReference>
<accession>A0A6A7BUT1</accession>
<keyword evidence="8" id="KW-0106">Calcium</keyword>
<feature type="disulfide bond" evidence="15">
    <location>
        <begin position="164"/>
        <end position="177"/>
    </location>
</feature>
<comment type="similarity">
    <text evidence="3">Belongs to the glycosyl hydrolase 13 family.</text>
</comment>
<dbReference type="AlphaFoldDB" id="A0A6A7BUT1"/>
<evidence type="ECO:0000256" key="2">
    <source>
        <dbReference type="ARBA" id="ARBA00001913"/>
    </source>
</evidence>
<dbReference type="InterPro" id="IPR017853">
    <property type="entry name" value="GH"/>
</dbReference>
<dbReference type="GO" id="GO:0005509">
    <property type="term" value="F:calcium ion binding"/>
    <property type="evidence" value="ECO:0007669"/>
    <property type="project" value="InterPro"/>
</dbReference>
<sequence>MQQLRLLSLFATGVLALTPSQWRSQAIYQVLTDRFALNSGSTTATCNLQNYCGGSWQGLISKLDYIQDMGFTAVWISPVVSNLDELTAYGEAYHGYWASDFTSLNHHFGSADDLNALSSALHSRGMYLMVDIVVNHMGWNGGPDQVQYNKFRPFNKKSFFHNYCSINYTNQTSVEDCWLGDQIVSLPDLRTEEVTVARLWGEWVTNFVSKYNIDGLRIDSAMEVNKDFYPSFVSSSGVYAVGEVYHGSPAVICPYQDVMPGILNYASYFWIKNLFSSTTTSLKELVDGLSWLKGSCKDTTLMANFMENHDVPRFASITKDEGLTKSALTYIFMNDGIPIVYQGQEQGFSGSNTPNNREALWLSGYNTNAPLYQYISKLNWIRNHIIGKDVEYVSRKSTVVYSDDHCFALRKGSSDKTVISIFGNHGSGNSFYITLRSSSTGWSSSQQLKDLLTCKTYTTDYNGDLSITLENGLPSILYPSNAAKDADICL</sequence>
<evidence type="ECO:0000256" key="14">
    <source>
        <dbReference type="PIRSR" id="PIRSR001024-2"/>
    </source>
</evidence>
<protein>
    <recommendedName>
        <fullName evidence="4">alpha-amylase</fullName>
        <ecNumber evidence="4">3.2.1.1</ecNumber>
    </recommendedName>
</protein>
<evidence type="ECO:0000313" key="20">
    <source>
        <dbReference type="Proteomes" id="UP000799421"/>
    </source>
</evidence>
<dbReference type="FunFam" id="3.20.20.80:FF:000120">
    <property type="entry name" value="Alpha-amylase A"/>
    <property type="match status" value="1"/>
</dbReference>
<dbReference type="Gene3D" id="3.20.20.80">
    <property type="entry name" value="Glycosidases"/>
    <property type="match status" value="1"/>
</dbReference>
<feature type="binding site" evidence="16">
    <location>
        <position position="310"/>
    </location>
    <ligand>
        <name>substrate</name>
    </ligand>
</feature>
<evidence type="ECO:0000313" key="19">
    <source>
        <dbReference type="EMBL" id="KAF2858248.1"/>
    </source>
</evidence>
<evidence type="ECO:0000256" key="11">
    <source>
        <dbReference type="ARBA" id="ARBA00023277"/>
    </source>
</evidence>
<dbReference type="PANTHER" id="PTHR10357:SF215">
    <property type="entry name" value="ALPHA-AMYLASE 1"/>
    <property type="match status" value="1"/>
</dbReference>
<feature type="binding site" evidence="16">
    <location>
        <position position="247"/>
    </location>
    <ligand>
        <name>substrate</name>
    </ligand>
</feature>
<dbReference type="Pfam" id="PF09260">
    <property type="entry name" value="A_amylase_dom_C"/>
    <property type="match status" value="1"/>
</dbReference>
<dbReference type="GO" id="GO:0016052">
    <property type="term" value="P:carbohydrate catabolic process"/>
    <property type="evidence" value="ECO:0007669"/>
    <property type="project" value="InterPro"/>
</dbReference>
<dbReference type="PANTHER" id="PTHR10357">
    <property type="entry name" value="ALPHA-AMYLASE FAMILY MEMBER"/>
    <property type="match status" value="1"/>
</dbReference>
<feature type="signal peptide" evidence="17">
    <location>
        <begin position="1"/>
        <end position="16"/>
    </location>
</feature>
<feature type="disulfide bond" evidence="15">
    <location>
        <begin position="253"/>
        <end position="296"/>
    </location>
</feature>
<keyword evidence="12" id="KW-0326">Glycosidase</keyword>
<feature type="chain" id="PRO_5025519227" description="alpha-amylase" evidence="17">
    <location>
        <begin position="17"/>
        <end position="490"/>
    </location>
</feature>
<feature type="site" description="Transition state stabilizer" evidence="14">
    <location>
        <position position="310"/>
    </location>
</feature>
<evidence type="ECO:0000256" key="6">
    <source>
        <dbReference type="ARBA" id="ARBA00022729"/>
    </source>
</evidence>
<keyword evidence="5" id="KW-0479">Metal-binding</keyword>
<dbReference type="PIRSF" id="PIRSF001024">
    <property type="entry name" value="Alph-amyl_fung"/>
    <property type="match status" value="1"/>
</dbReference>
<dbReference type="SUPFAM" id="SSF51445">
    <property type="entry name" value="(Trans)glycosidases"/>
    <property type="match status" value="1"/>
</dbReference>
<evidence type="ECO:0000256" key="10">
    <source>
        <dbReference type="ARBA" id="ARBA00023180"/>
    </source>
</evidence>
<evidence type="ECO:0000256" key="9">
    <source>
        <dbReference type="ARBA" id="ARBA00023157"/>
    </source>
</evidence>
<evidence type="ECO:0000256" key="8">
    <source>
        <dbReference type="ARBA" id="ARBA00022837"/>
    </source>
</evidence>
<feature type="active site" description="Nucleophile" evidence="13">
    <location>
        <position position="219"/>
    </location>
</feature>